<dbReference type="AlphaFoldDB" id="A0A5C5ZXW3"/>
<dbReference type="GO" id="GO:0071949">
    <property type="term" value="F:FAD binding"/>
    <property type="evidence" value="ECO:0007669"/>
    <property type="project" value="InterPro"/>
</dbReference>
<dbReference type="SMART" id="SM01034">
    <property type="entry name" value="BLUF"/>
    <property type="match status" value="1"/>
</dbReference>
<sequence length="164" mass="18676">MIEPNAEPSGLRQLIYASAASDCFDESTLDFLLARSRTNNARRGLTGILLYHDRSFFQVLEGPADAVGELFGAIQRDPRHTNSIVLADDIVDQRNFGQWQMGFSRDLAEIACLEGFVDFFDGHQPASRFVDLQGDTQRVRHILDSFRRGRWRRHTPRTVESVVH</sequence>
<comment type="caution">
    <text evidence="2">The sequence shown here is derived from an EMBL/GenBank/DDBJ whole genome shotgun (WGS) entry which is preliminary data.</text>
</comment>
<name>A0A5C5ZXW3_9BACT</name>
<evidence type="ECO:0000313" key="2">
    <source>
        <dbReference type="EMBL" id="TWT92494.1"/>
    </source>
</evidence>
<reference evidence="2 3" key="1">
    <citation type="submission" date="2019-02" db="EMBL/GenBank/DDBJ databases">
        <title>Deep-cultivation of Planctomycetes and their phenomic and genomic characterization uncovers novel biology.</title>
        <authorList>
            <person name="Wiegand S."/>
            <person name="Jogler M."/>
            <person name="Boedeker C."/>
            <person name="Pinto D."/>
            <person name="Vollmers J."/>
            <person name="Rivas-Marin E."/>
            <person name="Kohn T."/>
            <person name="Peeters S.H."/>
            <person name="Heuer A."/>
            <person name="Rast P."/>
            <person name="Oberbeckmann S."/>
            <person name="Bunk B."/>
            <person name="Jeske O."/>
            <person name="Meyerdierks A."/>
            <person name="Storesund J.E."/>
            <person name="Kallscheuer N."/>
            <person name="Luecker S."/>
            <person name="Lage O.M."/>
            <person name="Pohl T."/>
            <person name="Merkel B.J."/>
            <person name="Hornburger P."/>
            <person name="Mueller R.-W."/>
            <person name="Bruemmer F."/>
            <person name="Labrenz M."/>
            <person name="Spormann A.M."/>
            <person name="Op Den Camp H."/>
            <person name="Overmann J."/>
            <person name="Amann R."/>
            <person name="Jetten M.S.M."/>
            <person name="Mascher T."/>
            <person name="Medema M.H."/>
            <person name="Devos D.P."/>
            <person name="Kaster A.-K."/>
            <person name="Ovreas L."/>
            <person name="Rohde M."/>
            <person name="Galperin M.Y."/>
            <person name="Jogler C."/>
        </authorList>
    </citation>
    <scope>NUCLEOTIDE SEQUENCE [LARGE SCALE GENOMIC DNA]</scope>
    <source>
        <strain evidence="2 3">Pla100</strain>
    </source>
</reference>
<evidence type="ECO:0000313" key="3">
    <source>
        <dbReference type="Proteomes" id="UP000316213"/>
    </source>
</evidence>
<dbReference type="RefSeq" id="WP_146580102.1">
    <property type="nucleotide sequence ID" value="NZ_SJPM01000011.1"/>
</dbReference>
<dbReference type="OrthoDB" id="196105at2"/>
<proteinExistence type="predicted"/>
<accession>A0A5C5ZXW3</accession>
<dbReference type="Pfam" id="PF04940">
    <property type="entry name" value="BLUF"/>
    <property type="match status" value="1"/>
</dbReference>
<feature type="domain" description="BLUF" evidence="1">
    <location>
        <begin position="11"/>
        <end position="102"/>
    </location>
</feature>
<keyword evidence="3" id="KW-1185">Reference proteome</keyword>
<dbReference type="Proteomes" id="UP000316213">
    <property type="component" value="Unassembled WGS sequence"/>
</dbReference>
<dbReference type="EMBL" id="SJPM01000011">
    <property type="protein sequence ID" value="TWT92494.1"/>
    <property type="molecule type" value="Genomic_DNA"/>
</dbReference>
<dbReference type="PROSITE" id="PS50925">
    <property type="entry name" value="BLUF"/>
    <property type="match status" value="1"/>
</dbReference>
<protein>
    <submittedName>
        <fullName evidence="2">Blue light-and temperature-regulated antirepressor YcgF</fullName>
    </submittedName>
</protein>
<gene>
    <name evidence="2" type="primary">ycgF</name>
    <name evidence="2" type="ORF">Pla100_45120</name>
</gene>
<dbReference type="GO" id="GO:0009882">
    <property type="term" value="F:blue light photoreceptor activity"/>
    <property type="evidence" value="ECO:0007669"/>
    <property type="project" value="InterPro"/>
</dbReference>
<dbReference type="InterPro" id="IPR036046">
    <property type="entry name" value="Acylphosphatase-like_dom_sf"/>
</dbReference>
<evidence type="ECO:0000259" key="1">
    <source>
        <dbReference type="PROSITE" id="PS50925"/>
    </source>
</evidence>
<dbReference type="SUPFAM" id="SSF54975">
    <property type="entry name" value="Acylphosphatase/BLUF domain-like"/>
    <property type="match status" value="1"/>
</dbReference>
<organism evidence="2 3">
    <name type="scientific">Neorhodopirellula pilleata</name>
    <dbReference type="NCBI Taxonomy" id="2714738"/>
    <lineage>
        <taxon>Bacteria</taxon>
        <taxon>Pseudomonadati</taxon>
        <taxon>Planctomycetota</taxon>
        <taxon>Planctomycetia</taxon>
        <taxon>Pirellulales</taxon>
        <taxon>Pirellulaceae</taxon>
        <taxon>Neorhodopirellula</taxon>
    </lineage>
</organism>
<dbReference type="Gene3D" id="3.30.70.100">
    <property type="match status" value="1"/>
</dbReference>
<dbReference type="InterPro" id="IPR007024">
    <property type="entry name" value="BLUF_domain"/>
</dbReference>